<feature type="compositionally biased region" description="Low complexity" evidence="5">
    <location>
        <begin position="161"/>
        <end position="175"/>
    </location>
</feature>
<dbReference type="Pfam" id="PF00010">
    <property type="entry name" value="HLH"/>
    <property type="match status" value="1"/>
</dbReference>
<evidence type="ECO:0000256" key="5">
    <source>
        <dbReference type="SAM" id="MobiDB-lite"/>
    </source>
</evidence>
<evidence type="ECO:0000256" key="2">
    <source>
        <dbReference type="ARBA" id="ARBA00023015"/>
    </source>
</evidence>
<keyword evidence="3" id="KW-0804">Transcription</keyword>
<dbReference type="GO" id="GO:0009960">
    <property type="term" value="P:endosperm development"/>
    <property type="evidence" value="ECO:0007669"/>
    <property type="project" value="InterPro"/>
</dbReference>
<evidence type="ECO:0000256" key="3">
    <source>
        <dbReference type="ARBA" id="ARBA00023163"/>
    </source>
</evidence>
<dbReference type="InterPro" id="IPR011598">
    <property type="entry name" value="bHLH_dom"/>
</dbReference>
<protein>
    <recommendedName>
        <fullName evidence="6">BHLH domain-containing protein</fullName>
    </recommendedName>
</protein>
<dbReference type="InterPro" id="IPR036638">
    <property type="entry name" value="HLH_DNA-bd_sf"/>
</dbReference>
<feature type="compositionally biased region" description="Polar residues" evidence="5">
    <location>
        <begin position="213"/>
        <end position="235"/>
    </location>
</feature>
<dbReference type="EnsemblPlants" id="Kaladp0033s0284.1.v1.1">
    <property type="protein sequence ID" value="Kaladp0033s0284.1.v1.1"/>
    <property type="gene ID" value="Kaladp0033s0284.v1.1"/>
</dbReference>
<dbReference type="AlphaFoldDB" id="A0A7N0TDZ2"/>
<feature type="region of interest" description="Disordered" evidence="5">
    <location>
        <begin position="67"/>
        <end position="91"/>
    </location>
</feature>
<proteinExistence type="predicted"/>
<dbReference type="SUPFAM" id="SSF47459">
    <property type="entry name" value="HLH, helix-loop-helix DNA-binding domain"/>
    <property type="match status" value="1"/>
</dbReference>
<evidence type="ECO:0000313" key="8">
    <source>
        <dbReference type="Proteomes" id="UP000594263"/>
    </source>
</evidence>
<reference evidence="7" key="1">
    <citation type="submission" date="2021-01" db="UniProtKB">
        <authorList>
            <consortium name="EnsemblPlants"/>
        </authorList>
    </citation>
    <scope>IDENTIFICATION</scope>
</reference>
<feature type="compositionally biased region" description="Basic and acidic residues" evidence="5">
    <location>
        <begin position="81"/>
        <end position="91"/>
    </location>
</feature>
<evidence type="ECO:0000256" key="4">
    <source>
        <dbReference type="ARBA" id="ARBA00023242"/>
    </source>
</evidence>
<keyword evidence="8" id="KW-1185">Reference proteome</keyword>
<dbReference type="GO" id="GO:0003700">
    <property type="term" value="F:DNA-binding transcription factor activity"/>
    <property type="evidence" value="ECO:0007669"/>
    <property type="project" value="InterPro"/>
</dbReference>
<evidence type="ECO:0000256" key="1">
    <source>
        <dbReference type="ARBA" id="ARBA00004123"/>
    </source>
</evidence>
<sequence length="434" mass="47064">MEEDGKLQEEINNMFMCDCGSLSLWGCGDGNEKEMIEVAAELEEGVNNGEENKNREQDVELGKIVMAGGGEGDGEGGGGNDGKREDKTEDPFDFRIQTERERRKKMRNMFGTLHSLVPNLQSKPDKVKIVEETVNYIRTLEQTLQTLQTKKQEKLKETRGSISFNPYSPSSSSMMPPQPHPQPQMVVEPYEAISREALLTEYYLNSSSSSRSITPPNSNAPTPKGHNTTASNSALGSPPIVMIDTPPNNLSGNICGSPPIVMIDTPPSASSLKHNPNLSGNICGSPPIVMIDTPPNACSLKPNTNLSGNIWASPPIVMKPNPGPGAGETPAKVTLSPSSVAFQTFTSKNVVLCVCGPEANFNICGARKPGFYTSICSVLEKYRLEVKSLQVSSEEHSNLTKVMFQARTTALLDQYPVEDIYRAAAVEMAHLVSS</sequence>
<dbReference type="PANTHER" id="PTHR46772:SF8">
    <property type="entry name" value="TRANSCRIPTION FACTOR BHLH95"/>
    <property type="match status" value="1"/>
</dbReference>
<keyword evidence="2" id="KW-0805">Transcription regulation</keyword>
<feature type="compositionally biased region" description="Basic and acidic residues" evidence="5">
    <location>
        <begin position="150"/>
        <end position="159"/>
    </location>
</feature>
<dbReference type="GO" id="GO:0046983">
    <property type="term" value="F:protein dimerization activity"/>
    <property type="evidence" value="ECO:0007669"/>
    <property type="project" value="InterPro"/>
</dbReference>
<dbReference type="GO" id="GO:0005634">
    <property type="term" value="C:nucleus"/>
    <property type="evidence" value="ECO:0007669"/>
    <property type="project" value="UniProtKB-SubCell"/>
</dbReference>
<dbReference type="PANTHER" id="PTHR46772">
    <property type="entry name" value="BHLH DOMAIN-CONTAINING PROTEIN"/>
    <property type="match status" value="1"/>
</dbReference>
<feature type="region of interest" description="Disordered" evidence="5">
    <location>
        <begin position="150"/>
        <end position="183"/>
    </location>
</feature>
<dbReference type="InterPro" id="IPR044278">
    <property type="entry name" value="BHLH95-like"/>
</dbReference>
<name>A0A7N0TDZ2_KALFE</name>
<comment type="subcellular location">
    <subcellularLocation>
        <location evidence="1">Nucleus</location>
    </subcellularLocation>
</comment>
<accession>A0A7N0TDZ2</accession>
<dbReference type="PROSITE" id="PS50888">
    <property type="entry name" value="BHLH"/>
    <property type="match status" value="1"/>
</dbReference>
<dbReference type="Gene3D" id="4.10.280.10">
    <property type="entry name" value="Helix-loop-helix DNA-binding domain"/>
    <property type="match status" value="1"/>
</dbReference>
<evidence type="ECO:0000259" key="6">
    <source>
        <dbReference type="PROSITE" id="PS50888"/>
    </source>
</evidence>
<dbReference type="InterPro" id="IPR045239">
    <property type="entry name" value="bHLH95_bHLH"/>
</dbReference>
<feature type="domain" description="BHLH" evidence="6">
    <location>
        <begin position="90"/>
        <end position="140"/>
    </location>
</feature>
<keyword evidence="4" id="KW-0539">Nucleus</keyword>
<dbReference type="Gramene" id="Kaladp0033s0284.1.v1.1">
    <property type="protein sequence ID" value="Kaladp0033s0284.1.v1.1"/>
    <property type="gene ID" value="Kaladp0033s0284.v1.1"/>
</dbReference>
<feature type="region of interest" description="Disordered" evidence="5">
    <location>
        <begin position="207"/>
        <end position="241"/>
    </location>
</feature>
<dbReference type="SMART" id="SM00353">
    <property type="entry name" value="HLH"/>
    <property type="match status" value="1"/>
</dbReference>
<organism evidence="7 8">
    <name type="scientific">Kalanchoe fedtschenkoi</name>
    <name type="common">Lavender scallops</name>
    <name type="synonym">South American air plant</name>
    <dbReference type="NCBI Taxonomy" id="63787"/>
    <lineage>
        <taxon>Eukaryota</taxon>
        <taxon>Viridiplantae</taxon>
        <taxon>Streptophyta</taxon>
        <taxon>Embryophyta</taxon>
        <taxon>Tracheophyta</taxon>
        <taxon>Spermatophyta</taxon>
        <taxon>Magnoliopsida</taxon>
        <taxon>eudicotyledons</taxon>
        <taxon>Gunneridae</taxon>
        <taxon>Pentapetalae</taxon>
        <taxon>Saxifragales</taxon>
        <taxon>Crassulaceae</taxon>
        <taxon>Kalanchoe</taxon>
    </lineage>
</organism>
<dbReference type="CDD" id="cd11393">
    <property type="entry name" value="bHLH_AtbHLH_like"/>
    <property type="match status" value="1"/>
</dbReference>
<feature type="compositionally biased region" description="Gly residues" evidence="5">
    <location>
        <begin position="67"/>
        <end position="80"/>
    </location>
</feature>
<evidence type="ECO:0000313" key="7">
    <source>
        <dbReference type="EnsemblPlants" id="Kaladp0033s0284.1.v1.1"/>
    </source>
</evidence>
<dbReference type="Proteomes" id="UP000594263">
    <property type="component" value="Unplaced"/>
</dbReference>